<evidence type="ECO:0008006" key="3">
    <source>
        <dbReference type="Google" id="ProtNLM"/>
    </source>
</evidence>
<dbReference type="GO" id="GO:0009295">
    <property type="term" value="C:nucleoid"/>
    <property type="evidence" value="ECO:0007669"/>
    <property type="project" value="InterPro"/>
</dbReference>
<dbReference type="AlphaFoldDB" id="N9XI28"/>
<protein>
    <recommendedName>
        <fullName evidence="3">Nucleoid-associated protein</fullName>
    </recommendedName>
</protein>
<dbReference type="InterPro" id="IPR007358">
    <property type="entry name" value="Nucleoid_associated_NdpA"/>
</dbReference>
<dbReference type="Proteomes" id="UP000013097">
    <property type="component" value="Unassembled WGS sequence"/>
</dbReference>
<sequence length="338" mass="39649">MIKDININEAVINVVENNGAEQIYNNKKLNITEENIYKFIYKHTERCLKSDKLKYANWKNEQEFGIKELCNQYFENKLDIIELGKKISEKMKAIMNSNNLIPSGDIIVENLITENGPIIGIMKIDYIYNFKHIIDNENNEIGVNLVEDTGLTSNKIKKAAFILKGNAIDCDLLVLDERTKSKSEEYGSDFFTNTFLDCEIFQNNRDKTKDFIEITEKFLKNRDLNPIEVMQCRDNLRRTIKDEDVINTEDIADEIFRDKEIREEFNDLIKEKLEDTEINVDREWVEQKFKKVKLKLDNDIEISLPEELYLDKNKFSILKNGDNTVSVTIKFIKEIISK</sequence>
<dbReference type="Pfam" id="PF04245">
    <property type="entry name" value="NA37"/>
    <property type="match status" value="1"/>
</dbReference>
<proteinExistence type="predicted"/>
<evidence type="ECO:0000313" key="2">
    <source>
        <dbReference type="Proteomes" id="UP000013097"/>
    </source>
</evidence>
<comment type="caution">
    <text evidence="1">The sequence shown here is derived from an EMBL/GenBank/DDBJ whole genome shotgun (WGS) entry which is preliminary data.</text>
</comment>
<dbReference type="HOGENOM" id="CLU_069338_0_0_9"/>
<evidence type="ECO:0000313" key="1">
    <source>
        <dbReference type="EMBL" id="ENY99352.1"/>
    </source>
</evidence>
<dbReference type="RefSeq" id="WP_002599678.1">
    <property type="nucleotide sequence ID" value="NZ_KB850959.1"/>
</dbReference>
<organism evidence="1 2">
    <name type="scientific">Clostridium thermobutyricum</name>
    <dbReference type="NCBI Taxonomy" id="29372"/>
    <lineage>
        <taxon>Bacteria</taxon>
        <taxon>Bacillati</taxon>
        <taxon>Bacillota</taxon>
        <taxon>Clostridia</taxon>
        <taxon>Eubacteriales</taxon>
        <taxon>Clostridiaceae</taxon>
        <taxon>Clostridium</taxon>
    </lineage>
</organism>
<dbReference type="EMBL" id="AGYT01000022">
    <property type="protein sequence ID" value="ENY99352.1"/>
    <property type="molecule type" value="Genomic_DNA"/>
</dbReference>
<dbReference type="eggNOG" id="COG3081">
    <property type="taxonomic scope" value="Bacteria"/>
</dbReference>
<gene>
    <name evidence="1" type="ORF">HMPREF1092_03238</name>
</gene>
<keyword evidence="2" id="KW-1185">Reference proteome</keyword>
<name>N9XI28_9CLOT</name>
<reference evidence="1 2" key="1">
    <citation type="submission" date="2013-01" db="EMBL/GenBank/DDBJ databases">
        <title>The Genome Sequence of Clostridium colicanis 209318.</title>
        <authorList>
            <consortium name="The Broad Institute Genome Sequencing Platform"/>
            <person name="Earl A."/>
            <person name="Ward D."/>
            <person name="Feldgarden M."/>
            <person name="Gevers D."/>
            <person name="Courvalin P."/>
            <person name="Lambert T."/>
            <person name="Walker B."/>
            <person name="Young S.K."/>
            <person name="Zeng Q."/>
            <person name="Gargeya S."/>
            <person name="Fitzgerald M."/>
            <person name="Haas B."/>
            <person name="Abouelleil A."/>
            <person name="Alvarado L."/>
            <person name="Arachchi H.M."/>
            <person name="Berlin A.M."/>
            <person name="Chapman S.B."/>
            <person name="Dewar J."/>
            <person name="Goldberg J."/>
            <person name="Griggs A."/>
            <person name="Gujja S."/>
            <person name="Hansen M."/>
            <person name="Howarth C."/>
            <person name="Imamovic A."/>
            <person name="Larimer J."/>
            <person name="McCowan C."/>
            <person name="Murphy C."/>
            <person name="Neiman D."/>
            <person name="Pearson M."/>
            <person name="Priest M."/>
            <person name="Roberts A."/>
            <person name="Saif S."/>
            <person name="Shea T."/>
            <person name="Sisk P."/>
            <person name="Sykes S."/>
            <person name="Wortman J."/>
            <person name="Nusbaum C."/>
            <person name="Birren B."/>
        </authorList>
    </citation>
    <scope>NUCLEOTIDE SEQUENCE [LARGE SCALE GENOMIC DNA]</scope>
    <source>
        <strain evidence="1 2">209318</strain>
    </source>
</reference>
<accession>N9XI28</accession>
<dbReference type="PATRIC" id="fig|999411.4.peg.3152"/>